<sequence>MSDSINNATDSTAKNDRPEDQAEEPIQPSSRKKRSYIDESRLSAYEAQQLEARRAYNRSCAAKARQRCKDLTTQLQEEVAKLKQEKADLERQIQVAGANIQFLERQNRLLMAHQQPRPVVAPISLLSNHGLNNSTLGSTMGIDQALLSLSNLPYTQSTHGIAGVTGISNLSLGNYPNTALNLNRTPTRNTRPMFSDDLLGLDKLPPR</sequence>
<feature type="coiled-coil region" evidence="1">
    <location>
        <begin position="61"/>
        <end position="106"/>
    </location>
</feature>
<evidence type="ECO:0008006" key="5">
    <source>
        <dbReference type="Google" id="ProtNLM"/>
    </source>
</evidence>
<keyword evidence="4" id="KW-1185">Reference proteome</keyword>
<accession>A0A1Z5KHI0</accession>
<evidence type="ECO:0000313" key="3">
    <source>
        <dbReference type="EMBL" id="GAX25780.1"/>
    </source>
</evidence>
<feature type="compositionally biased region" description="Polar residues" evidence="2">
    <location>
        <begin position="1"/>
        <end position="12"/>
    </location>
</feature>
<protein>
    <recommendedName>
        <fullName evidence="5">BZIP domain-containing protein</fullName>
    </recommendedName>
</protein>
<name>A0A1Z5KHI0_FISSO</name>
<evidence type="ECO:0000256" key="1">
    <source>
        <dbReference type="SAM" id="Coils"/>
    </source>
</evidence>
<keyword evidence="1" id="KW-0175">Coiled coil</keyword>
<dbReference type="InParanoid" id="A0A1Z5KHI0"/>
<comment type="caution">
    <text evidence="3">The sequence shown here is derived from an EMBL/GenBank/DDBJ whole genome shotgun (WGS) entry which is preliminary data.</text>
</comment>
<feature type="region of interest" description="Disordered" evidence="2">
    <location>
        <begin position="1"/>
        <end position="37"/>
    </location>
</feature>
<dbReference type="AlphaFoldDB" id="A0A1Z5KHI0"/>
<dbReference type="Gene3D" id="1.20.5.170">
    <property type="match status" value="1"/>
</dbReference>
<evidence type="ECO:0000313" key="4">
    <source>
        <dbReference type="Proteomes" id="UP000198406"/>
    </source>
</evidence>
<dbReference type="EMBL" id="BDSP01000231">
    <property type="protein sequence ID" value="GAX25780.1"/>
    <property type="molecule type" value="Genomic_DNA"/>
</dbReference>
<organism evidence="3 4">
    <name type="scientific">Fistulifera solaris</name>
    <name type="common">Oleaginous diatom</name>
    <dbReference type="NCBI Taxonomy" id="1519565"/>
    <lineage>
        <taxon>Eukaryota</taxon>
        <taxon>Sar</taxon>
        <taxon>Stramenopiles</taxon>
        <taxon>Ochrophyta</taxon>
        <taxon>Bacillariophyta</taxon>
        <taxon>Bacillariophyceae</taxon>
        <taxon>Bacillariophycidae</taxon>
        <taxon>Naviculales</taxon>
        <taxon>Naviculaceae</taxon>
        <taxon>Fistulifera</taxon>
    </lineage>
</organism>
<gene>
    <name evidence="3" type="ORF">FisN_8Hh318</name>
</gene>
<dbReference type="SUPFAM" id="SSF57959">
    <property type="entry name" value="Leucine zipper domain"/>
    <property type="match status" value="1"/>
</dbReference>
<dbReference type="Proteomes" id="UP000198406">
    <property type="component" value="Unassembled WGS sequence"/>
</dbReference>
<dbReference type="InterPro" id="IPR046347">
    <property type="entry name" value="bZIP_sf"/>
</dbReference>
<evidence type="ECO:0000256" key="2">
    <source>
        <dbReference type="SAM" id="MobiDB-lite"/>
    </source>
</evidence>
<proteinExistence type="predicted"/>
<dbReference type="GO" id="GO:0003700">
    <property type="term" value="F:DNA-binding transcription factor activity"/>
    <property type="evidence" value="ECO:0007669"/>
    <property type="project" value="InterPro"/>
</dbReference>
<reference evidence="3 4" key="1">
    <citation type="journal article" date="2015" name="Plant Cell">
        <title>Oil accumulation by the oleaginous diatom Fistulifera solaris as revealed by the genome and transcriptome.</title>
        <authorList>
            <person name="Tanaka T."/>
            <person name="Maeda Y."/>
            <person name="Veluchamy A."/>
            <person name="Tanaka M."/>
            <person name="Abida H."/>
            <person name="Marechal E."/>
            <person name="Bowler C."/>
            <person name="Muto M."/>
            <person name="Sunaga Y."/>
            <person name="Tanaka M."/>
            <person name="Yoshino T."/>
            <person name="Taniguchi T."/>
            <person name="Fukuda Y."/>
            <person name="Nemoto M."/>
            <person name="Matsumoto M."/>
            <person name="Wong P.S."/>
            <person name="Aburatani S."/>
            <person name="Fujibuchi W."/>
        </authorList>
    </citation>
    <scope>NUCLEOTIDE SEQUENCE [LARGE SCALE GENOMIC DNA]</scope>
    <source>
        <strain evidence="3 4">JPCC DA0580</strain>
    </source>
</reference>